<organism evidence="1 2">
    <name type="scientific">Sus scrofa</name>
    <name type="common">Pig</name>
    <dbReference type="NCBI Taxonomy" id="9823"/>
    <lineage>
        <taxon>Eukaryota</taxon>
        <taxon>Metazoa</taxon>
        <taxon>Chordata</taxon>
        <taxon>Craniata</taxon>
        <taxon>Vertebrata</taxon>
        <taxon>Euteleostomi</taxon>
        <taxon>Mammalia</taxon>
        <taxon>Eutheria</taxon>
        <taxon>Laurasiatheria</taxon>
        <taxon>Artiodactyla</taxon>
        <taxon>Suina</taxon>
        <taxon>Suidae</taxon>
        <taxon>Sus</taxon>
    </lineage>
</organism>
<sequence>MIKGSKQKDITFVNSYVPNIGAPKYTKQIFTDLKGEIESNIIIVGDFNIPLMDIAMDKSDIQKISKETSTLNDRFDQMDFIYLHETFHLKAVNTHSSQVYMEHFPGQIIC</sequence>
<protein>
    <recommendedName>
        <fullName evidence="3">Endonuclease/exonuclease/phosphatase domain-containing protein</fullName>
    </recommendedName>
</protein>
<reference evidence="1" key="1">
    <citation type="submission" date="2025-08" db="UniProtKB">
        <authorList>
            <consortium name="Ensembl"/>
        </authorList>
    </citation>
    <scope>IDENTIFICATION</scope>
</reference>
<evidence type="ECO:0000313" key="1">
    <source>
        <dbReference type="Ensembl" id="ENSSSCP00035044262.1"/>
    </source>
</evidence>
<proteinExistence type="predicted"/>
<dbReference type="Gene3D" id="3.60.10.10">
    <property type="entry name" value="Endonuclease/exonuclease/phosphatase"/>
    <property type="match status" value="1"/>
</dbReference>
<accession>A0A8D1B8G5</accession>
<dbReference type="InterPro" id="IPR036691">
    <property type="entry name" value="Endo/exonu/phosph_ase_sf"/>
</dbReference>
<evidence type="ECO:0008006" key="3">
    <source>
        <dbReference type="Google" id="ProtNLM"/>
    </source>
</evidence>
<name>A0A8D1B8G5_PIG</name>
<evidence type="ECO:0000313" key="2">
    <source>
        <dbReference type="Proteomes" id="UP000694720"/>
    </source>
</evidence>
<dbReference type="Proteomes" id="UP000694720">
    <property type="component" value="Unplaced"/>
</dbReference>
<dbReference type="Ensembl" id="ENSSSCT00035103451.1">
    <property type="protein sequence ID" value="ENSSSCP00035044262.1"/>
    <property type="gene ID" value="ENSSSCG00035076071.1"/>
</dbReference>
<dbReference type="AlphaFoldDB" id="A0A8D1B8G5"/>
<dbReference type="SUPFAM" id="SSF56219">
    <property type="entry name" value="DNase I-like"/>
    <property type="match status" value="1"/>
</dbReference>